<evidence type="ECO:0000313" key="7">
    <source>
        <dbReference type="Proteomes" id="UP000276437"/>
    </source>
</evidence>
<dbReference type="SUPFAM" id="SSF88713">
    <property type="entry name" value="Glycoside hydrolase/deacetylase"/>
    <property type="match status" value="1"/>
</dbReference>
<evidence type="ECO:0008006" key="8">
    <source>
        <dbReference type="Google" id="ProtNLM"/>
    </source>
</evidence>
<dbReference type="RefSeq" id="WP_126310147.1">
    <property type="nucleotide sequence ID" value="NZ_AP018449.1"/>
</dbReference>
<keyword evidence="3" id="KW-0378">Hydrolase</keyword>
<dbReference type="InterPro" id="IPR011330">
    <property type="entry name" value="Glyco_hydro/deAcase_b/a-brl"/>
</dbReference>
<comment type="cofactor">
    <cofactor evidence="1">
        <name>Mg(2+)</name>
        <dbReference type="ChEBI" id="CHEBI:18420"/>
    </cofactor>
</comment>
<dbReference type="OrthoDB" id="9774177at2"/>
<accession>A0A348AQF1</accession>
<protein>
    <recommendedName>
        <fullName evidence="8">Hopanoid biosynthesis associated protein HpnK</fullName>
    </recommendedName>
</protein>
<name>A0A348AQF1_9FIRM</name>
<dbReference type="GO" id="GO:0046872">
    <property type="term" value="F:metal ion binding"/>
    <property type="evidence" value="ECO:0007669"/>
    <property type="project" value="UniProtKB-KW"/>
</dbReference>
<dbReference type="AlphaFoldDB" id="A0A348AQF1"/>
<dbReference type="GO" id="GO:0019213">
    <property type="term" value="F:deacetylase activity"/>
    <property type="evidence" value="ECO:0007669"/>
    <property type="project" value="TreeGrafter"/>
</dbReference>
<keyword evidence="5" id="KW-0119">Carbohydrate metabolism</keyword>
<dbReference type="InterPro" id="IPR006879">
    <property type="entry name" value="YdjC-like"/>
</dbReference>
<keyword evidence="2" id="KW-0479">Metal-binding</keyword>
<evidence type="ECO:0000256" key="1">
    <source>
        <dbReference type="ARBA" id="ARBA00001946"/>
    </source>
</evidence>
<dbReference type="EMBL" id="AP018449">
    <property type="protein sequence ID" value="BBB93299.1"/>
    <property type="molecule type" value="Genomic_DNA"/>
</dbReference>
<evidence type="ECO:0000313" key="6">
    <source>
        <dbReference type="EMBL" id="BBB93299.1"/>
    </source>
</evidence>
<evidence type="ECO:0000256" key="4">
    <source>
        <dbReference type="ARBA" id="ARBA00022842"/>
    </source>
</evidence>
<dbReference type="Proteomes" id="UP000276437">
    <property type="component" value="Chromosome"/>
</dbReference>
<dbReference type="CDD" id="cd10808">
    <property type="entry name" value="YdjC"/>
    <property type="match status" value="1"/>
</dbReference>
<gene>
    <name evidence="6" type="ORF">MAMMFC1_04011</name>
</gene>
<organism evidence="6 7">
    <name type="scientific">Methylomusa anaerophila</name>
    <dbReference type="NCBI Taxonomy" id="1930071"/>
    <lineage>
        <taxon>Bacteria</taxon>
        <taxon>Bacillati</taxon>
        <taxon>Bacillota</taxon>
        <taxon>Negativicutes</taxon>
        <taxon>Selenomonadales</taxon>
        <taxon>Sporomusaceae</taxon>
        <taxon>Methylomusa</taxon>
    </lineage>
</organism>
<keyword evidence="7" id="KW-1185">Reference proteome</keyword>
<dbReference type="Pfam" id="PF04794">
    <property type="entry name" value="YdjC"/>
    <property type="match status" value="1"/>
</dbReference>
<dbReference type="GO" id="GO:0005975">
    <property type="term" value="P:carbohydrate metabolic process"/>
    <property type="evidence" value="ECO:0007669"/>
    <property type="project" value="InterPro"/>
</dbReference>
<keyword evidence="4" id="KW-0460">Magnesium</keyword>
<evidence type="ECO:0000256" key="2">
    <source>
        <dbReference type="ARBA" id="ARBA00022723"/>
    </source>
</evidence>
<dbReference type="KEGG" id="mana:MAMMFC1_04011"/>
<evidence type="ECO:0000256" key="3">
    <source>
        <dbReference type="ARBA" id="ARBA00022801"/>
    </source>
</evidence>
<sequence>MKRIIINADDFGLHECVNEAVILGHTSGSISSTSIMACGAAFEHAVSLTSRYPKLGVGVHLTLVAEYPVAPSYLIPSLVNQKGRMAEKYPVFLKQYLAGKIKIKDIYRELTAQVAKVLNYGVNITHLDSHQHMHVVPGIIEVVIDIAKEFNIPAIRIPAEPVWFFGGYKSSAGRIIGRTGLSFLSLLARRKVRKAGIISPDYFFGMLAGGKMEEKLLVNILKALPSNGVTEIMIHPGACDAILNDAYDWNFSWQAELGAAMSSQVKQILSGQNIELISFKDLT</sequence>
<dbReference type="PANTHER" id="PTHR31609:SF1">
    <property type="entry name" value="CARBOHYDRATE DEACETYLASE"/>
    <property type="match status" value="1"/>
</dbReference>
<dbReference type="Gene3D" id="3.20.20.370">
    <property type="entry name" value="Glycoside hydrolase/deacetylase"/>
    <property type="match status" value="1"/>
</dbReference>
<proteinExistence type="predicted"/>
<dbReference type="PANTHER" id="PTHR31609">
    <property type="entry name" value="YDJC DEACETYLASE FAMILY MEMBER"/>
    <property type="match status" value="1"/>
</dbReference>
<dbReference type="GO" id="GO:0016787">
    <property type="term" value="F:hydrolase activity"/>
    <property type="evidence" value="ECO:0007669"/>
    <property type="project" value="UniProtKB-KW"/>
</dbReference>
<reference evidence="6 7" key="1">
    <citation type="journal article" date="2018" name="Int. J. Syst. Evol. Microbiol.">
        <title>Methylomusa anaerophila gen. nov., sp. nov., an anaerobic methanol-utilizing bacterium isolated from a microbial fuel cell.</title>
        <authorList>
            <person name="Amano N."/>
            <person name="Yamamuro A."/>
            <person name="Miyahara M."/>
            <person name="Kouzuma A."/>
            <person name="Abe T."/>
            <person name="Watanabe K."/>
        </authorList>
    </citation>
    <scope>NUCLEOTIDE SEQUENCE [LARGE SCALE GENOMIC DNA]</scope>
    <source>
        <strain evidence="6 7">MMFC1</strain>
    </source>
</reference>
<evidence type="ECO:0000256" key="5">
    <source>
        <dbReference type="ARBA" id="ARBA00023277"/>
    </source>
</evidence>